<evidence type="ECO:0000313" key="3">
    <source>
        <dbReference type="EMBL" id="GJE84554.1"/>
    </source>
</evidence>
<dbReference type="GO" id="GO:0005737">
    <property type="term" value="C:cytoplasm"/>
    <property type="evidence" value="ECO:0007669"/>
    <property type="project" value="TreeGrafter"/>
</dbReference>
<organism evidence="3 4">
    <name type="scientific">Phanerochaete sordida</name>
    <dbReference type="NCBI Taxonomy" id="48140"/>
    <lineage>
        <taxon>Eukaryota</taxon>
        <taxon>Fungi</taxon>
        <taxon>Dikarya</taxon>
        <taxon>Basidiomycota</taxon>
        <taxon>Agaricomycotina</taxon>
        <taxon>Agaricomycetes</taxon>
        <taxon>Polyporales</taxon>
        <taxon>Phanerochaetaceae</taxon>
        <taxon>Phanerochaete</taxon>
    </lineage>
</organism>
<dbReference type="SUPFAM" id="SSF51556">
    <property type="entry name" value="Metallo-dependent hydrolases"/>
    <property type="match status" value="1"/>
</dbReference>
<evidence type="ECO:0000313" key="4">
    <source>
        <dbReference type="Proteomes" id="UP000703269"/>
    </source>
</evidence>
<dbReference type="Gene3D" id="3.20.20.140">
    <property type="entry name" value="Metal-dependent hydrolases"/>
    <property type="match status" value="2"/>
</dbReference>
<gene>
    <name evidence="3" type="ORF">PsYK624_006300</name>
</gene>
<dbReference type="InterPro" id="IPR032466">
    <property type="entry name" value="Metal_Hydrolase"/>
</dbReference>
<name>A0A9P3FYB8_9APHY</name>
<dbReference type="GO" id="GO:0006145">
    <property type="term" value="P:purine nucleobase catabolic process"/>
    <property type="evidence" value="ECO:0007669"/>
    <property type="project" value="TreeGrafter"/>
</dbReference>
<reference evidence="3 4" key="1">
    <citation type="submission" date="2021-08" db="EMBL/GenBank/DDBJ databases">
        <title>Draft Genome Sequence of Phanerochaete sordida strain YK-624.</title>
        <authorList>
            <person name="Mori T."/>
            <person name="Dohra H."/>
            <person name="Suzuki T."/>
            <person name="Kawagishi H."/>
            <person name="Hirai H."/>
        </authorList>
    </citation>
    <scope>NUCLEOTIDE SEQUENCE [LARGE SCALE GENOMIC DNA]</scope>
    <source>
        <strain evidence="3 4">YK-624</strain>
    </source>
</reference>
<dbReference type="InterPro" id="IPR011059">
    <property type="entry name" value="Metal-dep_hydrolase_composite"/>
</dbReference>
<keyword evidence="1" id="KW-0472">Membrane</keyword>
<dbReference type="GO" id="GO:0004038">
    <property type="term" value="F:allantoinase activity"/>
    <property type="evidence" value="ECO:0007669"/>
    <property type="project" value="TreeGrafter"/>
</dbReference>
<dbReference type="InterPro" id="IPR050138">
    <property type="entry name" value="DHOase/Allantoinase_Hydrolase"/>
</dbReference>
<feature type="domain" description="Amidohydrolase-related" evidence="2">
    <location>
        <begin position="154"/>
        <end position="491"/>
    </location>
</feature>
<dbReference type="PANTHER" id="PTHR43668:SF5">
    <property type="entry name" value="AMIDOHYDROLASE 3 DOMAIN-CONTAINING PROTEIN"/>
    <property type="match status" value="1"/>
</dbReference>
<dbReference type="InterPro" id="IPR006680">
    <property type="entry name" value="Amidohydro-rel"/>
</dbReference>
<dbReference type="PANTHER" id="PTHR43668">
    <property type="entry name" value="ALLANTOINASE"/>
    <property type="match status" value="1"/>
</dbReference>
<dbReference type="AlphaFoldDB" id="A0A9P3FYB8"/>
<keyword evidence="3" id="KW-0378">Hydrolase</keyword>
<comment type="caution">
    <text evidence="3">The sequence shown here is derived from an EMBL/GenBank/DDBJ whole genome shotgun (WGS) entry which is preliminary data.</text>
</comment>
<evidence type="ECO:0000259" key="2">
    <source>
        <dbReference type="Pfam" id="PF01979"/>
    </source>
</evidence>
<protein>
    <submittedName>
        <fullName evidence="3">Composite domain of metallo-dependent hydrolase</fullName>
    </submittedName>
</protein>
<evidence type="ECO:0000256" key="1">
    <source>
        <dbReference type="SAM" id="Phobius"/>
    </source>
</evidence>
<accession>A0A9P3FYB8</accession>
<keyword evidence="1" id="KW-1133">Transmembrane helix</keyword>
<dbReference type="SUPFAM" id="SSF51338">
    <property type="entry name" value="Composite domain of metallo-dependent hydrolases"/>
    <property type="match status" value="1"/>
</dbReference>
<proteinExistence type="predicted"/>
<dbReference type="OrthoDB" id="10258955at2759"/>
<feature type="transmembrane region" description="Helical" evidence="1">
    <location>
        <begin position="25"/>
        <end position="45"/>
    </location>
</feature>
<sequence>MSSKGSEPFIEAGVRTRRRTLKRPLLLALCATVATLSLYACNIYLASTARGAEDRVHRVPAHAKRILRQCAALRATPEPPHDFHTRAQSDRYEPGTRPTLIKNARVWTGARNGTETVKGDVLLEGGVVKGIGYIPEALLDSYDDLATIHAGGAWVTPGLVDLHSHVGLLSAPFTAGAFEVNSIHGPALPWLRSIDGFNTHDLAFELAIAGGVTSAMVLPGSGNAIGGQAFMMKLRKTKERSPTSMIVEPPHTLNGTVPDPDLPLRWRHMKQACGENLRRYGNRMDAIWAFRSAYNEARKVKQGQDDFCMKAEAGLWEDIHDQNFPENLQWEMLVDVLRGRVKIANHCYEEVDLDDIVRLTNEFGFPIASFHHASEAWLVPDVLKRTWGGTPAVAIFASNHRYKRESYRGSQFAPRVLADNEIPVVMKSDHPVLNSRYVVYEAQQAHYYGLPPHLALASVTSTPARAAGLSHRIGLLAEGTDADVVLWDSHPLHLGATPRQVWIDGIPQLGRADTALTPLPDTEPVLVGPPKNGAVFDEVPAVPNWDLERKQAVAYEGLPPLGPAQARAGKVVLRNVQEVWTRTETGLKERWSGARDADGRSGTVVLVDGAISCVGQEGWCLAGAEDADDALEIDLHGGAVGPGLMTFGSPLGLEEITQEPSTGDGALYNPYAADTPALLGDTGALVRAADALQFGTRNALTARRAGVTYATTALGETTLFGGASTLIGGLAVTFRTGAAHALQPDAIVKPVAALQVHVGRAAPWRGSLAPVSVSTQIATLRRLLLDSVSDKEETGRWFKKAADGEIPLIIGVGSADIMATLLQLKAEVEELRGGRIKMVFSGASEAHLIAEDIAKAKVGVILNPVRPFPGTWDNHRILAGPPISNETTVTALLKHKITVALGVTDAWEPVNTRFDAGWVALESSGRIDKQAQYALITGNLEKLLGLEGWLGDQGDLVVYQGGGAFNMSSKAIAIASPRHGTVELF</sequence>
<keyword evidence="4" id="KW-1185">Reference proteome</keyword>
<dbReference type="Proteomes" id="UP000703269">
    <property type="component" value="Unassembled WGS sequence"/>
</dbReference>
<dbReference type="EMBL" id="BPQB01000001">
    <property type="protein sequence ID" value="GJE84554.1"/>
    <property type="molecule type" value="Genomic_DNA"/>
</dbReference>
<keyword evidence="1" id="KW-0812">Transmembrane</keyword>
<dbReference type="Pfam" id="PF01979">
    <property type="entry name" value="Amidohydro_1"/>
    <property type="match status" value="1"/>
</dbReference>